<accession>A0A7R7DL47</accession>
<evidence type="ECO:0000313" key="3">
    <source>
        <dbReference type="EMBL" id="BCJ33715.1"/>
    </source>
</evidence>
<keyword evidence="4" id="KW-1185">Reference proteome</keyword>
<evidence type="ECO:0000256" key="2">
    <source>
        <dbReference type="SAM" id="Phobius"/>
    </source>
</evidence>
<gene>
    <name evidence="3" type="ORF">Athai_12180</name>
</gene>
<dbReference type="AlphaFoldDB" id="A0A7R7DL47"/>
<dbReference type="Proteomes" id="UP000611640">
    <property type="component" value="Chromosome"/>
</dbReference>
<dbReference type="KEGG" id="atl:Athai_12180"/>
<keyword evidence="2" id="KW-0472">Membrane</keyword>
<proteinExistence type="predicted"/>
<dbReference type="EMBL" id="AP023355">
    <property type="protein sequence ID" value="BCJ33715.1"/>
    <property type="molecule type" value="Genomic_DNA"/>
</dbReference>
<keyword evidence="2" id="KW-1133">Transmembrane helix</keyword>
<organism evidence="3 4">
    <name type="scientific">Actinocatenispora thailandica</name>
    <dbReference type="NCBI Taxonomy" id="227318"/>
    <lineage>
        <taxon>Bacteria</taxon>
        <taxon>Bacillati</taxon>
        <taxon>Actinomycetota</taxon>
        <taxon>Actinomycetes</taxon>
        <taxon>Micromonosporales</taxon>
        <taxon>Micromonosporaceae</taxon>
        <taxon>Actinocatenispora</taxon>
    </lineage>
</organism>
<evidence type="ECO:0000256" key="1">
    <source>
        <dbReference type="SAM" id="MobiDB-lite"/>
    </source>
</evidence>
<protein>
    <submittedName>
        <fullName evidence="3">Uncharacterized protein</fullName>
    </submittedName>
</protein>
<evidence type="ECO:0000313" key="4">
    <source>
        <dbReference type="Proteomes" id="UP000611640"/>
    </source>
</evidence>
<feature type="transmembrane region" description="Helical" evidence="2">
    <location>
        <begin position="82"/>
        <end position="102"/>
    </location>
</feature>
<feature type="region of interest" description="Disordered" evidence="1">
    <location>
        <begin position="1"/>
        <end position="74"/>
    </location>
</feature>
<keyword evidence="2" id="KW-0812">Transmembrane</keyword>
<reference evidence="3 4" key="1">
    <citation type="submission" date="2020-08" db="EMBL/GenBank/DDBJ databases">
        <title>Whole genome shotgun sequence of Actinocatenispora thailandica NBRC 105041.</title>
        <authorList>
            <person name="Komaki H."/>
            <person name="Tamura T."/>
        </authorList>
    </citation>
    <scope>NUCLEOTIDE SEQUENCE [LARGE SCALE GENOMIC DNA]</scope>
    <source>
        <strain evidence="3 4">NBRC 105041</strain>
    </source>
</reference>
<sequence length="270" mass="28154">MADGPAPAPGEGTATPPPDSAPAGEPSVPTLQAETPAVPDPPTPPVDASAQSYPGSDHPSERHGPEITAGQVPAENPRRYRVGGLIGALALILIAVTSGYVWRHLGRHLVESGTAARTTLSTPNHIGDLAREPHNDVAARMRNDVSGSFRSPIGIAYQDPTATAAVYVWGGLFTHGLSTDVDDGFDSFFGNLSNGKQSVEHKQTVTPPAQIGGRMACAQLTLRTATGTVVGGVCSWHNRDALVSVLCYGQSEAALQQRASQILPAVVHQR</sequence>
<name>A0A7R7DL47_9ACTN</name>